<protein>
    <submittedName>
        <fullName evidence="1">Phosphodiesterase</fullName>
    </submittedName>
</protein>
<name>A0A1Q4HHW9_9MYCO</name>
<dbReference type="RefSeq" id="WP_073855627.1">
    <property type="nucleotide sequence ID" value="NZ_BAAATC010000009.1"/>
</dbReference>
<evidence type="ECO:0000313" key="2">
    <source>
        <dbReference type="Proteomes" id="UP000220340"/>
    </source>
</evidence>
<organism evidence="1 2">
    <name type="scientific">Mycolicibacterium diernhoferi</name>
    <dbReference type="NCBI Taxonomy" id="1801"/>
    <lineage>
        <taxon>Bacteria</taxon>
        <taxon>Bacillati</taxon>
        <taxon>Actinomycetota</taxon>
        <taxon>Actinomycetes</taxon>
        <taxon>Mycobacteriales</taxon>
        <taxon>Mycobacteriaceae</taxon>
        <taxon>Mycolicibacterium</taxon>
    </lineage>
</organism>
<keyword evidence="2" id="KW-1185">Reference proteome</keyword>
<reference evidence="1 2" key="1">
    <citation type="submission" date="2017-10" db="EMBL/GenBank/DDBJ databases">
        <title>The new phylogeny of genus Mycobacterium.</title>
        <authorList>
            <person name="Tortoli E."/>
            <person name="Trovato A."/>
            <person name="Cirillo D.M."/>
        </authorList>
    </citation>
    <scope>NUCLEOTIDE SEQUENCE [LARGE SCALE GENOMIC DNA]</scope>
    <source>
        <strain evidence="1 2">IP141170001</strain>
    </source>
</reference>
<dbReference type="EMBL" id="PDCR01000018">
    <property type="protein sequence ID" value="PEG53638.1"/>
    <property type="molecule type" value="Genomic_DNA"/>
</dbReference>
<accession>A0A1Q4HHW9</accession>
<dbReference type="Proteomes" id="UP000220340">
    <property type="component" value="Unassembled WGS sequence"/>
</dbReference>
<evidence type="ECO:0000313" key="1">
    <source>
        <dbReference type="EMBL" id="PEG53638.1"/>
    </source>
</evidence>
<proteinExistence type="predicted"/>
<dbReference type="SUPFAM" id="SSF56634">
    <property type="entry name" value="Heme-dependent catalase-like"/>
    <property type="match status" value="1"/>
</dbReference>
<dbReference type="InterPro" id="IPR020835">
    <property type="entry name" value="Catalase_sf"/>
</dbReference>
<dbReference type="OrthoDB" id="3368165at2"/>
<dbReference type="GO" id="GO:0020037">
    <property type="term" value="F:heme binding"/>
    <property type="evidence" value="ECO:0007669"/>
    <property type="project" value="InterPro"/>
</dbReference>
<comment type="caution">
    <text evidence="1">The sequence shown here is derived from an EMBL/GenBank/DDBJ whole genome shotgun (WGS) entry which is preliminary data.</text>
</comment>
<gene>
    <name evidence="1" type="ORF">CRI78_14825</name>
</gene>
<dbReference type="AlphaFoldDB" id="A0A1Q4HHW9"/>
<dbReference type="STRING" id="1801.BRW64_07890"/>
<sequence length="221" mass="23610">MKVSEVAALPIRAGAAMRHARLFHPVGVLCSGNITRTAAGGRGLPLSDGEIVGRFSKGAGTPGALPDFAGLAWRTHTGGDTCPWDVLMVSAAARVALRPTTSWSSAVFSTLMPLGYGGNVYWLRARLSSPTQFDGLSVDDMREHLQAGPVVLDVEQAQGTGSFDRLAVIEFDRAAESTWPPGDMAFDPTLNLADGVSLLPQWLTSIRRRAYRSSREGRDAD</sequence>